<dbReference type="EMBL" id="LS992241">
    <property type="protein sequence ID" value="SYX86012.1"/>
    <property type="molecule type" value="Genomic_DNA"/>
</dbReference>
<evidence type="ECO:0008006" key="3">
    <source>
        <dbReference type="Google" id="ProtNLM"/>
    </source>
</evidence>
<name>A0A383RHF3_PAEAL</name>
<dbReference type="AlphaFoldDB" id="A0A383RHF3"/>
<organism evidence="1 2">
    <name type="scientific">Paenibacillus alvei</name>
    <name type="common">Bacillus alvei</name>
    <dbReference type="NCBI Taxonomy" id="44250"/>
    <lineage>
        <taxon>Bacteria</taxon>
        <taxon>Bacillati</taxon>
        <taxon>Bacillota</taxon>
        <taxon>Bacilli</taxon>
        <taxon>Bacillales</taxon>
        <taxon>Paenibacillaceae</taxon>
        <taxon>Paenibacillus</taxon>
    </lineage>
</organism>
<dbReference type="Proteomes" id="UP000304148">
    <property type="component" value="Chromosome"/>
</dbReference>
<accession>A0A383RHF3</accession>
<evidence type="ECO:0000313" key="2">
    <source>
        <dbReference type="Proteomes" id="UP000304148"/>
    </source>
</evidence>
<gene>
    <name evidence="1" type="ORF">PBLR_14434</name>
</gene>
<proteinExistence type="predicted"/>
<dbReference type="InterPro" id="IPR010022">
    <property type="entry name" value="XkdX"/>
</dbReference>
<evidence type="ECO:0000313" key="1">
    <source>
        <dbReference type="EMBL" id="SYX86012.1"/>
    </source>
</evidence>
<protein>
    <recommendedName>
        <fullName evidence="3">XkdX family protein</fullName>
    </recommendedName>
</protein>
<sequence>MYKYIKEYFEEGFYKDSDLDVFLQAGWITSEQFAEIIKDNKQKKQ</sequence>
<dbReference type="Pfam" id="PF09693">
    <property type="entry name" value="Phage_XkdX"/>
    <property type="match status" value="1"/>
</dbReference>
<reference evidence="2" key="1">
    <citation type="submission" date="2018-08" db="EMBL/GenBank/DDBJ databases">
        <authorList>
            <person name="Chevrot R."/>
        </authorList>
    </citation>
    <scope>NUCLEOTIDE SEQUENCE [LARGE SCALE GENOMIC DNA]</scope>
</reference>
<dbReference type="RefSeq" id="WP_138187984.1">
    <property type="nucleotide sequence ID" value="NZ_LS992241.1"/>
</dbReference>